<feature type="compositionally biased region" description="Basic residues" evidence="1">
    <location>
        <begin position="1"/>
        <end position="12"/>
    </location>
</feature>
<evidence type="ECO:0000313" key="2">
    <source>
        <dbReference type="EMBL" id="MFD1932926.1"/>
    </source>
</evidence>
<evidence type="ECO:0000256" key="1">
    <source>
        <dbReference type="SAM" id="MobiDB-lite"/>
    </source>
</evidence>
<feature type="region of interest" description="Disordered" evidence="1">
    <location>
        <begin position="1"/>
        <end position="56"/>
    </location>
</feature>
<organism evidence="2 3">
    <name type="scientific">Nonomuraea mangrovi</name>
    <dbReference type="NCBI Taxonomy" id="2316207"/>
    <lineage>
        <taxon>Bacteria</taxon>
        <taxon>Bacillati</taxon>
        <taxon>Actinomycetota</taxon>
        <taxon>Actinomycetes</taxon>
        <taxon>Streptosporangiales</taxon>
        <taxon>Streptosporangiaceae</taxon>
        <taxon>Nonomuraea</taxon>
    </lineage>
</organism>
<proteinExistence type="predicted"/>
<dbReference type="Pfam" id="PF11273">
    <property type="entry name" value="DUF3073"/>
    <property type="match status" value="1"/>
</dbReference>
<reference evidence="3" key="1">
    <citation type="journal article" date="2019" name="Int. J. Syst. Evol. Microbiol.">
        <title>The Global Catalogue of Microorganisms (GCM) 10K type strain sequencing project: providing services to taxonomists for standard genome sequencing and annotation.</title>
        <authorList>
            <consortium name="The Broad Institute Genomics Platform"/>
            <consortium name="The Broad Institute Genome Sequencing Center for Infectious Disease"/>
            <person name="Wu L."/>
            <person name="Ma J."/>
        </authorList>
    </citation>
    <scope>NUCLEOTIDE SEQUENCE [LARGE SCALE GENOMIC DNA]</scope>
    <source>
        <strain evidence="3">ICMP 6774ER</strain>
    </source>
</reference>
<dbReference type="Proteomes" id="UP001597368">
    <property type="component" value="Unassembled WGS sequence"/>
</dbReference>
<dbReference type="EMBL" id="JBHUFV010000022">
    <property type="protein sequence ID" value="MFD1932926.1"/>
    <property type="molecule type" value="Genomic_DNA"/>
</dbReference>
<accession>A0ABW4STV5</accession>
<keyword evidence="3" id="KW-1185">Reference proteome</keyword>
<sequence length="56" mass="6269">MGRGRAKAKQTKVARELKYTNHHIDYERLREELGADSSRDDTGTTEQSRDSATSSG</sequence>
<protein>
    <submittedName>
        <fullName evidence="2">DUF3073 domain-containing protein</fullName>
    </submittedName>
</protein>
<gene>
    <name evidence="2" type="ORF">ACFSKW_15730</name>
</gene>
<dbReference type="RefSeq" id="WP_379572965.1">
    <property type="nucleotide sequence ID" value="NZ_JBHUFV010000022.1"/>
</dbReference>
<comment type="caution">
    <text evidence="2">The sequence shown here is derived from an EMBL/GenBank/DDBJ whole genome shotgun (WGS) entry which is preliminary data.</text>
</comment>
<feature type="compositionally biased region" description="Basic and acidic residues" evidence="1">
    <location>
        <begin position="13"/>
        <end position="42"/>
    </location>
</feature>
<evidence type="ECO:0000313" key="3">
    <source>
        <dbReference type="Proteomes" id="UP001597368"/>
    </source>
</evidence>
<name>A0ABW4STV5_9ACTN</name>
<feature type="compositionally biased region" description="Polar residues" evidence="1">
    <location>
        <begin position="44"/>
        <end position="56"/>
    </location>
</feature>
<dbReference type="InterPro" id="IPR021426">
    <property type="entry name" value="DUF3073"/>
</dbReference>